<reference evidence="2" key="1">
    <citation type="submission" date="2015-02" db="EMBL/GenBank/DDBJ databases">
        <title>A novel member of the family Ruminococcaceae isolated from human feces.</title>
        <authorList>
            <person name="Shkoporov A.N."/>
            <person name="Chaplin A.V."/>
            <person name="Motuzova O.V."/>
            <person name="Kafarskaia L.I."/>
            <person name="Khokhlova E.V."/>
            <person name="Efimov B.A."/>
        </authorList>
    </citation>
    <scope>NUCLEOTIDE SEQUENCE [LARGE SCALE GENOMIC DNA]</scope>
    <source>
        <strain evidence="2">585-1</strain>
    </source>
</reference>
<sequence>MQTIVLILVLAITVEALIQYSKTIIEMLEKKQYKTFATQLAAILTSVFICFAAGVDLYLLGGVSFVVPWLGTLLTGIVVSRGSNYTSDFIARLQNPDIGEIVLEDVIGVADAGGKAEIQTSGVPPNAR</sequence>
<name>A0A0D8IZ98_9FIRM</name>
<keyword evidence="1" id="KW-1133">Transmembrane helix</keyword>
<dbReference type="RefSeq" id="WP_050005488.1">
    <property type="nucleotide sequence ID" value="NZ_JAFHCJ010000001.1"/>
</dbReference>
<keyword evidence="1" id="KW-0472">Membrane</keyword>
<dbReference type="EMBL" id="JXXK01000013">
    <property type="protein sequence ID" value="KJF39809.1"/>
    <property type="molecule type" value="Genomic_DNA"/>
</dbReference>
<gene>
    <name evidence="2" type="ORF">TQ39_10530</name>
</gene>
<keyword evidence="3" id="KW-1185">Reference proteome</keyword>
<feature type="transmembrane region" description="Helical" evidence="1">
    <location>
        <begin position="40"/>
        <end position="60"/>
    </location>
</feature>
<evidence type="ECO:0000313" key="3">
    <source>
        <dbReference type="Proteomes" id="UP000032483"/>
    </source>
</evidence>
<accession>A0A0D8IZ98</accession>
<comment type="caution">
    <text evidence="2">The sequence shown here is derived from an EMBL/GenBank/DDBJ whole genome shotgun (WGS) entry which is preliminary data.</text>
</comment>
<dbReference type="AlphaFoldDB" id="A0A0D8IZ98"/>
<organism evidence="2 3">
    <name type="scientific">Ruthenibacterium lactatiformans</name>
    <dbReference type="NCBI Taxonomy" id="1550024"/>
    <lineage>
        <taxon>Bacteria</taxon>
        <taxon>Bacillati</taxon>
        <taxon>Bacillota</taxon>
        <taxon>Clostridia</taxon>
        <taxon>Eubacteriales</taxon>
        <taxon>Oscillospiraceae</taxon>
        <taxon>Ruthenibacterium</taxon>
    </lineage>
</organism>
<dbReference type="GeneID" id="42857017"/>
<evidence type="ECO:0000256" key="1">
    <source>
        <dbReference type="SAM" id="Phobius"/>
    </source>
</evidence>
<protein>
    <submittedName>
        <fullName evidence="2">Uncharacterized protein</fullName>
    </submittedName>
</protein>
<evidence type="ECO:0000313" key="2">
    <source>
        <dbReference type="EMBL" id="KJF39809.1"/>
    </source>
</evidence>
<keyword evidence="1" id="KW-0812">Transmembrane</keyword>
<dbReference type="Proteomes" id="UP000032483">
    <property type="component" value="Unassembled WGS sequence"/>
</dbReference>
<proteinExistence type="predicted"/>